<gene>
    <name evidence="2" type="ORF">NJLHNGOC_03605</name>
</gene>
<feature type="transmembrane region" description="Helical" evidence="1">
    <location>
        <begin position="44"/>
        <end position="67"/>
    </location>
</feature>
<dbReference type="PANTHER" id="PTHR40394">
    <property type="entry name" value="LIPOPROTEIN-RELATED"/>
    <property type="match status" value="1"/>
</dbReference>
<dbReference type="Pfam" id="PF11821">
    <property type="entry name" value="ActD"/>
    <property type="match status" value="1"/>
</dbReference>
<name>A0A365YZ78_9PROT</name>
<dbReference type="OrthoDB" id="9792475at2"/>
<keyword evidence="1" id="KW-0472">Membrane</keyword>
<evidence type="ECO:0000313" key="3">
    <source>
        <dbReference type="Proteomes" id="UP000252680"/>
    </source>
</evidence>
<protein>
    <recommendedName>
        <fullName evidence="4">DUF3341 domain-containing protein</fullName>
    </recommendedName>
</protein>
<keyword evidence="1" id="KW-1133">Transmembrane helix</keyword>
<accession>A0A365YZ78</accession>
<dbReference type="AlphaFoldDB" id="A0A365YZ78"/>
<keyword evidence="3" id="KW-1185">Reference proteome</keyword>
<dbReference type="Proteomes" id="UP000252680">
    <property type="component" value="Unassembled WGS sequence"/>
</dbReference>
<evidence type="ECO:0000256" key="1">
    <source>
        <dbReference type="SAM" id="Phobius"/>
    </source>
</evidence>
<keyword evidence="1" id="KW-0812">Transmembrane</keyword>
<evidence type="ECO:0000313" key="2">
    <source>
        <dbReference type="EMBL" id="RBM08846.1"/>
    </source>
</evidence>
<dbReference type="RefSeq" id="WP_113595132.1">
    <property type="nucleotide sequence ID" value="NZ_QEXL01000003.1"/>
</dbReference>
<dbReference type="EMBL" id="QEXL01000003">
    <property type="protein sequence ID" value="RBM08846.1"/>
    <property type="molecule type" value="Genomic_DNA"/>
</dbReference>
<reference evidence="2 3" key="1">
    <citation type="submission" date="2018-05" db="EMBL/GenBank/DDBJ databases">
        <title>Komagataeibacter cocois sp. nov., for a novel cellulose- producing strain isolated from coconut milk.</title>
        <authorList>
            <person name="Liu L."/>
            <person name="Wang Y."/>
            <person name="Liu S."/>
            <person name="Bi J."/>
            <person name="Chen H."/>
            <person name="Deng J."/>
            <person name="Zhang C."/>
            <person name="Hu Q."/>
            <person name="Li C."/>
        </authorList>
    </citation>
    <scope>NUCLEOTIDE SEQUENCE [LARGE SCALE GENOMIC DNA]</scope>
    <source>
        <strain evidence="2 3">WE7</strain>
    </source>
</reference>
<evidence type="ECO:0008006" key="4">
    <source>
        <dbReference type="Google" id="ProtNLM"/>
    </source>
</evidence>
<dbReference type="PANTHER" id="PTHR40394:SF2">
    <property type="entry name" value="QUINOL:CYTOCHROME C OXIDOREDUCTASE MEMBRANE PROTEIN"/>
    <property type="match status" value="1"/>
</dbReference>
<proteinExistence type="predicted"/>
<organism evidence="2 3">
    <name type="scientific">Novacetimonas cocois</name>
    <dbReference type="NCBI Taxonomy" id="1747507"/>
    <lineage>
        <taxon>Bacteria</taxon>
        <taxon>Pseudomonadati</taxon>
        <taxon>Pseudomonadota</taxon>
        <taxon>Alphaproteobacteria</taxon>
        <taxon>Acetobacterales</taxon>
        <taxon>Acetobacteraceae</taxon>
        <taxon>Novacetimonas</taxon>
    </lineage>
</organism>
<comment type="caution">
    <text evidence="2">The sequence shown here is derived from an EMBL/GenBank/DDBJ whole genome shotgun (WGS) entry which is preliminary data.</text>
</comment>
<feature type="transmembrane region" description="Helical" evidence="1">
    <location>
        <begin position="87"/>
        <end position="109"/>
    </location>
</feature>
<sequence length="163" mass="17117">MIVAAFITESAMHDAAAELRQVPGCAVETYGATQPQNEEGAWSILPLVMLGGGMVGGLGGFGMQAYATTISYPLDIGGRPDLSWPSYIPATFELAVLGAVLAGIFGYFITMRLPRLYDPVDDAVAMRDVMAGGHVVVACTSDISGVREILARHDPLSIELVGS</sequence>
<dbReference type="InterPro" id="IPR021776">
    <property type="entry name" value="ActD"/>
</dbReference>